<dbReference type="EMBL" id="SKCS01000422">
    <property type="protein sequence ID" value="TNN07769.1"/>
    <property type="molecule type" value="Genomic_DNA"/>
</dbReference>
<reference evidence="2 3" key="1">
    <citation type="submission" date="2019-03" db="EMBL/GenBank/DDBJ databases">
        <title>An improved genome assembly of the fluke Schistosoma japonicum.</title>
        <authorList>
            <person name="Hu W."/>
            <person name="Luo F."/>
            <person name="Yin M."/>
            <person name="Mo X."/>
            <person name="Sun C."/>
            <person name="Wu Q."/>
            <person name="Zhu B."/>
            <person name="Xiang M."/>
            <person name="Wang J."/>
            <person name="Wang Y."/>
            <person name="Zhang T."/>
            <person name="Xu B."/>
            <person name="Zheng H."/>
            <person name="Feng Z."/>
        </authorList>
    </citation>
    <scope>NUCLEOTIDE SEQUENCE [LARGE SCALE GENOMIC DNA]</scope>
    <source>
        <strain evidence="2">HuSjv2</strain>
        <tissue evidence="2">Worms</tissue>
    </source>
</reference>
<evidence type="ECO:0000313" key="3">
    <source>
        <dbReference type="Proteomes" id="UP000311919"/>
    </source>
</evidence>
<dbReference type="AlphaFoldDB" id="A0A4Z2CTZ7"/>
<protein>
    <submittedName>
        <fullName evidence="2">Uncharacterized protein</fullName>
    </submittedName>
</protein>
<keyword evidence="1" id="KW-0472">Membrane</keyword>
<evidence type="ECO:0000256" key="1">
    <source>
        <dbReference type="SAM" id="Phobius"/>
    </source>
</evidence>
<gene>
    <name evidence="2" type="ORF">EWB00_007523</name>
</gene>
<keyword evidence="1" id="KW-1133">Transmembrane helix</keyword>
<feature type="non-terminal residue" evidence="2">
    <location>
        <position position="1"/>
    </location>
</feature>
<dbReference type="OrthoDB" id="6263590at2759"/>
<name>A0A4Z2CTZ7_SCHJA</name>
<dbReference type="Proteomes" id="UP000311919">
    <property type="component" value="Unassembled WGS sequence"/>
</dbReference>
<keyword evidence="1" id="KW-0812">Transmembrane</keyword>
<organism evidence="2 3">
    <name type="scientific">Schistosoma japonicum</name>
    <name type="common">Blood fluke</name>
    <dbReference type="NCBI Taxonomy" id="6182"/>
    <lineage>
        <taxon>Eukaryota</taxon>
        <taxon>Metazoa</taxon>
        <taxon>Spiralia</taxon>
        <taxon>Lophotrochozoa</taxon>
        <taxon>Platyhelminthes</taxon>
        <taxon>Trematoda</taxon>
        <taxon>Digenea</taxon>
        <taxon>Strigeidida</taxon>
        <taxon>Schistosomatoidea</taxon>
        <taxon>Schistosomatidae</taxon>
        <taxon>Schistosoma</taxon>
    </lineage>
</organism>
<evidence type="ECO:0000313" key="2">
    <source>
        <dbReference type="EMBL" id="TNN07769.1"/>
    </source>
</evidence>
<proteinExistence type="predicted"/>
<feature type="transmembrane region" description="Helical" evidence="1">
    <location>
        <begin position="20"/>
        <end position="40"/>
    </location>
</feature>
<sequence>CIVIVRIVDDSPTSLYHMNIITFVAFCLCIHLIGINAVAIPAAPTSKPVNTDTKKNESLSFKEKIMDMYNHWVNQDEYNPPKDSEFYERFWLLFKHCFMNSKKLAKIIPFIG</sequence>
<accession>A0A4Z2CTZ7</accession>
<comment type="caution">
    <text evidence="2">The sequence shown here is derived from an EMBL/GenBank/DDBJ whole genome shotgun (WGS) entry which is preliminary data.</text>
</comment>
<keyword evidence="3" id="KW-1185">Reference proteome</keyword>